<evidence type="ECO:0000313" key="6">
    <source>
        <dbReference type="EMBL" id="SBW00343.1"/>
    </source>
</evidence>
<dbReference type="SMART" id="SM00850">
    <property type="entry name" value="LytTR"/>
    <property type="match status" value="1"/>
</dbReference>
<evidence type="ECO:0000256" key="1">
    <source>
        <dbReference type="ARBA" id="ARBA00018672"/>
    </source>
</evidence>
<keyword evidence="3" id="KW-0597">Phosphoprotein</keyword>
<evidence type="ECO:0000256" key="2">
    <source>
        <dbReference type="ARBA" id="ARBA00024867"/>
    </source>
</evidence>
<dbReference type="Pfam" id="PF00072">
    <property type="entry name" value="Response_reg"/>
    <property type="match status" value="1"/>
</dbReference>
<dbReference type="PANTHER" id="PTHR37299">
    <property type="entry name" value="TRANSCRIPTIONAL REGULATOR-RELATED"/>
    <property type="match status" value="1"/>
</dbReference>
<evidence type="ECO:0000259" key="5">
    <source>
        <dbReference type="PROSITE" id="PS50930"/>
    </source>
</evidence>
<dbReference type="InterPro" id="IPR001789">
    <property type="entry name" value="Sig_transdc_resp-reg_receiver"/>
</dbReference>
<dbReference type="Pfam" id="PF04397">
    <property type="entry name" value="LytTR"/>
    <property type="match status" value="1"/>
</dbReference>
<dbReference type="PROSITE" id="PS50110">
    <property type="entry name" value="RESPONSE_REGULATORY"/>
    <property type="match status" value="1"/>
</dbReference>
<feature type="domain" description="Response regulatory" evidence="4">
    <location>
        <begin position="3"/>
        <end position="121"/>
    </location>
</feature>
<dbReference type="InterPro" id="IPR046947">
    <property type="entry name" value="LytR-like"/>
</dbReference>
<dbReference type="EMBL" id="FLUN01000001">
    <property type="protein sequence ID" value="SBW00343.1"/>
    <property type="molecule type" value="Genomic_DNA"/>
</dbReference>
<dbReference type="PANTHER" id="PTHR37299:SF1">
    <property type="entry name" value="STAGE 0 SPORULATION PROTEIN A HOMOLOG"/>
    <property type="match status" value="1"/>
</dbReference>
<proteinExistence type="predicted"/>
<dbReference type="SMART" id="SM00448">
    <property type="entry name" value="REC"/>
    <property type="match status" value="1"/>
</dbReference>
<reference evidence="6" key="1">
    <citation type="submission" date="2016-04" db="EMBL/GenBank/DDBJ databases">
        <authorList>
            <person name="Evans L.H."/>
            <person name="Alamgir A."/>
            <person name="Owens N."/>
            <person name="Weber N.D."/>
            <person name="Virtaneva K."/>
            <person name="Barbian K."/>
            <person name="Babar A."/>
            <person name="Rosenke K."/>
        </authorList>
    </citation>
    <scope>NUCLEOTIDE SEQUENCE</scope>
    <source>
        <strain evidence="6">86</strain>
    </source>
</reference>
<organism evidence="6">
    <name type="scientific">uncultured Eubacteriales bacterium</name>
    <dbReference type="NCBI Taxonomy" id="172733"/>
    <lineage>
        <taxon>Bacteria</taxon>
        <taxon>Bacillati</taxon>
        <taxon>Bacillota</taxon>
        <taxon>Clostridia</taxon>
        <taxon>Eubacteriales</taxon>
        <taxon>environmental samples</taxon>
    </lineage>
</organism>
<feature type="domain" description="HTH LytTR-type" evidence="5">
    <location>
        <begin position="132"/>
        <end position="236"/>
    </location>
</feature>
<gene>
    <name evidence="6" type="ORF">KL86CLO1_11329</name>
</gene>
<dbReference type="GO" id="GO:0003677">
    <property type="term" value="F:DNA binding"/>
    <property type="evidence" value="ECO:0007669"/>
    <property type="project" value="InterPro"/>
</dbReference>
<name>A0A212JLM9_9FIRM</name>
<accession>A0A212JLM9</accession>
<protein>
    <recommendedName>
        <fullName evidence="1">Stage 0 sporulation protein A homolog</fullName>
    </recommendedName>
</protein>
<dbReference type="GO" id="GO:0000156">
    <property type="term" value="F:phosphorelay response regulator activity"/>
    <property type="evidence" value="ECO:0007669"/>
    <property type="project" value="InterPro"/>
</dbReference>
<dbReference type="Gene3D" id="3.40.50.2300">
    <property type="match status" value="1"/>
</dbReference>
<dbReference type="Gene3D" id="2.40.50.1020">
    <property type="entry name" value="LytTr DNA-binding domain"/>
    <property type="match status" value="1"/>
</dbReference>
<dbReference type="PROSITE" id="PS50930">
    <property type="entry name" value="HTH_LYTTR"/>
    <property type="match status" value="1"/>
</dbReference>
<feature type="modified residue" description="4-aspartylphosphate" evidence="3">
    <location>
        <position position="58"/>
    </location>
</feature>
<comment type="function">
    <text evidence="2">May play the central regulatory role in sporulation. It may be an element of the effector pathway responsible for the activation of sporulation genes in response to nutritional stress. Spo0A may act in concert with spo0H (a sigma factor) to control the expression of some genes that are critical to the sporulation process.</text>
</comment>
<dbReference type="AlphaFoldDB" id="A0A212JLM9"/>
<dbReference type="SUPFAM" id="SSF52172">
    <property type="entry name" value="CheY-like"/>
    <property type="match status" value="1"/>
</dbReference>
<dbReference type="InterPro" id="IPR011006">
    <property type="entry name" value="CheY-like_superfamily"/>
</dbReference>
<evidence type="ECO:0000256" key="3">
    <source>
        <dbReference type="PROSITE-ProRule" id="PRU00169"/>
    </source>
</evidence>
<dbReference type="InterPro" id="IPR007492">
    <property type="entry name" value="LytTR_DNA-bd_dom"/>
</dbReference>
<evidence type="ECO:0000259" key="4">
    <source>
        <dbReference type="PROSITE" id="PS50110"/>
    </source>
</evidence>
<sequence>MLRIAICDDQPKELEIIGEYITEYLGTHTVEAETKVFSHPDALLTTIEGESFHLYILDIVMPMVSGIELGKEIRRLDREAQIIYVTTEPQFALQAYAASPINYLVKPINKERLFDTLTLAIAKADLAEDQTFAVKTADSLRVIKLAEIICCEYRNHAVAFSLANGEEISSRTFRENFSEYCTSILRDRHFLQCHTSFIINLRRVERFAKDSFTLYGGRIVPIAAKQYPAVRDAYMDYLMAKEVCK</sequence>